<evidence type="ECO:0000313" key="2">
    <source>
        <dbReference type="EMBL" id="KAK1119658.1"/>
    </source>
</evidence>
<feature type="region of interest" description="Disordered" evidence="1">
    <location>
        <begin position="62"/>
        <end position="103"/>
    </location>
</feature>
<comment type="caution">
    <text evidence="2">The sequence shown here is derived from an EMBL/GenBank/DDBJ whole genome shotgun (WGS) entry which is preliminary data.</text>
</comment>
<feature type="compositionally biased region" description="Basic and acidic residues" evidence="1">
    <location>
        <begin position="65"/>
        <end position="76"/>
    </location>
</feature>
<dbReference type="EMBL" id="JAHYIQ010000035">
    <property type="protein sequence ID" value="KAK1119658.1"/>
    <property type="molecule type" value="Genomic_DNA"/>
</dbReference>
<accession>A0AA40FIL8</accession>
<feature type="compositionally biased region" description="Basic and acidic residues" evidence="1">
    <location>
        <begin position="87"/>
        <end position="96"/>
    </location>
</feature>
<dbReference type="AlphaFoldDB" id="A0AA40FIL8"/>
<gene>
    <name evidence="2" type="ORF">K0M31_013077</name>
</gene>
<dbReference type="Proteomes" id="UP001177670">
    <property type="component" value="Unassembled WGS sequence"/>
</dbReference>
<evidence type="ECO:0000256" key="1">
    <source>
        <dbReference type="SAM" id="MobiDB-lite"/>
    </source>
</evidence>
<reference evidence="2" key="1">
    <citation type="submission" date="2021-10" db="EMBL/GenBank/DDBJ databases">
        <title>Melipona bicolor Genome sequencing and assembly.</title>
        <authorList>
            <person name="Araujo N.S."/>
            <person name="Arias M.C."/>
        </authorList>
    </citation>
    <scope>NUCLEOTIDE SEQUENCE</scope>
    <source>
        <strain evidence="2">USP_2M_L1-L4_2017</strain>
        <tissue evidence="2">Whole body</tissue>
    </source>
</reference>
<protein>
    <submittedName>
        <fullName evidence="2">Uncharacterized protein</fullName>
    </submittedName>
</protein>
<sequence length="103" mass="11402">MDATEFYFRVAATWGEESPRAGFKDRAKAITHDYSAAPSLDVVPEDRGAAALEMAFRGGSVSKRGGQEVVDHDKGQQRLTKGKPRTSYKDPRDKRPMAPLLHL</sequence>
<keyword evidence="3" id="KW-1185">Reference proteome</keyword>
<proteinExistence type="predicted"/>
<evidence type="ECO:0000313" key="3">
    <source>
        <dbReference type="Proteomes" id="UP001177670"/>
    </source>
</evidence>
<organism evidence="2 3">
    <name type="scientific">Melipona bicolor</name>
    <dbReference type="NCBI Taxonomy" id="60889"/>
    <lineage>
        <taxon>Eukaryota</taxon>
        <taxon>Metazoa</taxon>
        <taxon>Ecdysozoa</taxon>
        <taxon>Arthropoda</taxon>
        <taxon>Hexapoda</taxon>
        <taxon>Insecta</taxon>
        <taxon>Pterygota</taxon>
        <taxon>Neoptera</taxon>
        <taxon>Endopterygota</taxon>
        <taxon>Hymenoptera</taxon>
        <taxon>Apocrita</taxon>
        <taxon>Aculeata</taxon>
        <taxon>Apoidea</taxon>
        <taxon>Anthophila</taxon>
        <taxon>Apidae</taxon>
        <taxon>Melipona</taxon>
    </lineage>
</organism>
<name>A0AA40FIL8_9HYME</name>